<feature type="region of interest" description="Disordered" evidence="2">
    <location>
        <begin position="1"/>
        <end position="90"/>
    </location>
</feature>
<name>A0AAE0ESB7_9CHLO</name>
<evidence type="ECO:0000313" key="3">
    <source>
        <dbReference type="EMBL" id="KAK3239123.1"/>
    </source>
</evidence>
<reference evidence="3 4" key="1">
    <citation type="journal article" date="2015" name="Genome Biol. Evol.">
        <title>Comparative Genomics of a Bacterivorous Green Alga Reveals Evolutionary Causalities and Consequences of Phago-Mixotrophic Mode of Nutrition.</title>
        <authorList>
            <person name="Burns J.A."/>
            <person name="Paasch A."/>
            <person name="Narechania A."/>
            <person name="Kim E."/>
        </authorList>
    </citation>
    <scope>NUCLEOTIDE SEQUENCE [LARGE SCALE GENOMIC DNA]</scope>
    <source>
        <strain evidence="3 4">PLY_AMNH</strain>
    </source>
</reference>
<feature type="compositionally biased region" description="Basic and acidic residues" evidence="2">
    <location>
        <begin position="377"/>
        <end position="392"/>
    </location>
</feature>
<proteinExistence type="predicted"/>
<dbReference type="AlphaFoldDB" id="A0AAE0ESB7"/>
<evidence type="ECO:0000313" key="4">
    <source>
        <dbReference type="Proteomes" id="UP001190700"/>
    </source>
</evidence>
<gene>
    <name evidence="3" type="ORF">CYMTET_50923</name>
</gene>
<feature type="coiled-coil region" evidence="1">
    <location>
        <begin position="499"/>
        <end position="533"/>
    </location>
</feature>
<feature type="compositionally biased region" description="Basic residues" evidence="2">
    <location>
        <begin position="1"/>
        <end position="11"/>
    </location>
</feature>
<feature type="compositionally biased region" description="Basic and acidic residues" evidence="2">
    <location>
        <begin position="291"/>
        <end position="307"/>
    </location>
</feature>
<organism evidence="3 4">
    <name type="scientific">Cymbomonas tetramitiformis</name>
    <dbReference type="NCBI Taxonomy" id="36881"/>
    <lineage>
        <taxon>Eukaryota</taxon>
        <taxon>Viridiplantae</taxon>
        <taxon>Chlorophyta</taxon>
        <taxon>Pyramimonadophyceae</taxon>
        <taxon>Pyramimonadales</taxon>
        <taxon>Pyramimonadaceae</taxon>
        <taxon>Cymbomonas</taxon>
    </lineage>
</organism>
<keyword evidence="1" id="KW-0175">Coiled coil</keyword>
<feature type="region of interest" description="Disordered" evidence="2">
    <location>
        <begin position="206"/>
        <end position="225"/>
    </location>
</feature>
<sequence length="569" mass="61093">MRRASTTTRRKSTAEVAPKVDTGLRRKSVSGALPRVASSVVEPPTSKSRFKSAAAKVLKKSGKAHGSVPPSKSTADQEPALPTPSTADRNFAAQGGLGIASDGGISVNVPTATVHMERGDWDDDRTEISQENYHTGDTVDGFQVPQRTARISTSSIGSFQAASVANSEVSRRSNQQAAALQAAAQAKASALRAASNARLNLEGMGIAKPPLMPRGAAPHIDSEELERLEWERDGGKAGHGRESRRSRDSSVQRASSRDSRRGGGTDLQSVAGQGSGLDLSLSTVPPEEGDDPHGVGEETLEPHRGREGPNNPPSRGASRSISRERYSTKDDVSRAGGDASRGTSRERGQHHAEAVLETEGRMANEDGAPASGSGRSLEARLEREKGRLERERRKSHLLDEIAKAQRAILEESPAYVAVANPEDLLKPPAGMQEQALATMTVKLNHMEKTMQEKDRFIEEISQEGKRVESEVSGLRNSVKQTWSAMDMQDDLDQKMVKEIEDLRSARKAHFDELAEAQQREADALAEAAVARQKLQSAKTRATANITHQEDSENIQGAEWGLAGASNGLG</sequence>
<feature type="compositionally biased region" description="Basic and acidic residues" evidence="2">
    <location>
        <begin position="343"/>
        <end position="364"/>
    </location>
</feature>
<dbReference type="Proteomes" id="UP001190700">
    <property type="component" value="Unassembled WGS sequence"/>
</dbReference>
<accession>A0AAE0ESB7</accession>
<keyword evidence="4" id="KW-1185">Reference proteome</keyword>
<comment type="caution">
    <text evidence="3">The sequence shown here is derived from an EMBL/GenBank/DDBJ whole genome shotgun (WGS) entry which is preliminary data.</text>
</comment>
<evidence type="ECO:0000256" key="1">
    <source>
        <dbReference type="SAM" id="Coils"/>
    </source>
</evidence>
<evidence type="ECO:0000256" key="2">
    <source>
        <dbReference type="SAM" id="MobiDB-lite"/>
    </source>
</evidence>
<dbReference type="EMBL" id="LGRX02034021">
    <property type="protein sequence ID" value="KAK3239123.1"/>
    <property type="molecule type" value="Genomic_DNA"/>
</dbReference>
<feature type="region of interest" description="Disordered" evidence="2">
    <location>
        <begin position="536"/>
        <end position="569"/>
    </location>
</feature>
<feature type="compositionally biased region" description="Basic and acidic residues" evidence="2">
    <location>
        <begin position="321"/>
        <end position="333"/>
    </location>
</feature>
<protein>
    <submittedName>
        <fullName evidence="3">Uncharacterized protein</fullName>
    </submittedName>
</protein>
<feature type="region of interest" description="Disordered" evidence="2">
    <location>
        <begin position="232"/>
        <end position="392"/>
    </location>
</feature>
<feature type="compositionally biased region" description="Basic and acidic residues" evidence="2">
    <location>
        <begin position="232"/>
        <end position="263"/>
    </location>
</feature>
<feature type="compositionally biased region" description="Polar residues" evidence="2">
    <location>
        <begin position="536"/>
        <end position="546"/>
    </location>
</feature>